<dbReference type="Proteomes" id="UP000647133">
    <property type="component" value="Unassembled WGS sequence"/>
</dbReference>
<dbReference type="PANTHER" id="PTHR47893">
    <property type="entry name" value="REGULATORY PROTEIN PCHR"/>
    <property type="match status" value="1"/>
</dbReference>
<evidence type="ECO:0000256" key="1">
    <source>
        <dbReference type="ARBA" id="ARBA00023015"/>
    </source>
</evidence>
<dbReference type="InterPro" id="IPR053142">
    <property type="entry name" value="PchR_regulatory_protein"/>
</dbReference>
<dbReference type="Gene3D" id="1.10.10.60">
    <property type="entry name" value="Homeodomain-like"/>
    <property type="match status" value="1"/>
</dbReference>
<accession>A0ABR9AI82</accession>
<dbReference type="PROSITE" id="PS01124">
    <property type="entry name" value="HTH_ARAC_FAMILY_2"/>
    <property type="match status" value="1"/>
</dbReference>
<keyword evidence="3" id="KW-0804">Transcription</keyword>
<evidence type="ECO:0000313" key="5">
    <source>
        <dbReference type="EMBL" id="MBD8488498.1"/>
    </source>
</evidence>
<dbReference type="Pfam" id="PF12833">
    <property type="entry name" value="HTH_18"/>
    <property type="match status" value="1"/>
</dbReference>
<keyword evidence="2" id="KW-0238">DNA-binding</keyword>
<keyword evidence="1" id="KW-0805">Transcription regulation</keyword>
<comment type="caution">
    <text evidence="5">The sequence shown here is derived from an EMBL/GenBank/DDBJ whole genome shotgun (WGS) entry which is preliminary data.</text>
</comment>
<feature type="domain" description="HTH araC/xylS-type" evidence="4">
    <location>
        <begin position="228"/>
        <end position="325"/>
    </location>
</feature>
<protein>
    <submittedName>
        <fullName evidence="5">Helix-turn-helix transcriptional regulator</fullName>
    </submittedName>
</protein>
<dbReference type="InterPro" id="IPR020449">
    <property type="entry name" value="Tscrpt_reg_AraC-type_HTH"/>
</dbReference>
<sequence length="326" mass="37912">MKHNHRQVISYPLTIPTEWYLTLQARNLGTIDKETFTFYSDIGLGQLRYQEFQKGFWAQQMDFTLKEPLPLIQTASKFNELFIINFYLSNASIRQYSGETLFEFNFDNISVMLSSSSAICHYNIPADEDVKIIQIGFTREWLLANAFDNDSSELKSLFTDDQPIYIAENLDYQFKYLVSEMDLASANRLFLFSSALHLLNTLFSKLEHRQLNQSHHSKIHHEDLEKLLEIRAAMDENPLEPISLDALAIQSEMSLTKFKRSFKQVFGVTPYQYHLKNKLAIAMDRLHQHYSVSEVAFLIGYTNLSHFAKSFKNQYGKLPSEVQKEA</sequence>
<dbReference type="SMART" id="SM00342">
    <property type="entry name" value="HTH_ARAC"/>
    <property type="match status" value="1"/>
</dbReference>
<dbReference type="RefSeq" id="WP_192009364.1">
    <property type="nucleotide sequence ID" value="NZ_JACYTQ010000002.1"/>
</dbReference>
<evidence type="ECO:0000259" key="4">
    <source>
        <dbReference type="PROSITE" id="PS01124"/>
    </source>
</evidence>
<dbReference type="InterPro" id="IPR018062">
    <property type="entry name" value="HTH_AraC-typ_CS"/>
</dbReference>
<organism evidence="5 6">
    <name type="scientific">Echinicola arenosa</name>
    <dbReference type="NCBI Taxonomy" id="2774144"/>
    <lineage>
        <taxon>Bacteria</taxon>
        <taxon>Pseudomonadati</taxon>
        <taxon>Bacteroidota</taxon>
        <taxon>Cytophagia</taxon>
        <taxon>Cytophagales</taxon>
        <taxon>Cyclobacteriaceae</taxon>
        <taxon>Echinicola</taxon>
    </lineage>
</organism>
<evidence type="ECO:0000256" key="3">
    <source>
        <dbReference type="ARBA" id="ARBA00023163"/>
    </source>
</evidence>
<reference evidence="5 6" key="1">
    <citation type="submission" date="2020-09" db="EMBL/GenBank/DDBJ databases">
        <title>Echinicola sp. CAU 1574 isolated from sand of Sido Beach.</title>
        <authorList>
            <person name="Kim W."/>
        </authorList>
    </citation>
    <scope>NUCLEOTIDE SEQUENCE [LARGE SCALE GENOMIC DNA]</scope>
    <source>
        <strain evidence="5 6">CAU 1574</strain>
    </source>
</reference>
<keyword evidence="6" id="KW-1185">Reference proteome</keyword>
<dbReference type="PRINTS" id="PR00032">
    <property type="entry name" value="HTHARAC"/>
</dbReference>
<dbReference type="InterPro" id="IPR018060">
    <property type="entry name" value="HTH_AraC"/>
</dbReference>
<dbReference type="PANTHER" id="PTHR47893:SF1">
    <property type="entry name" value="REGULATORY PROTEIN PCHR"/>
    <property type="match status" value="1"/>
</dbReference>
<dbReference type="EMBL" id="JACYTQ010000002">
    <property type="protein sequence ID" value="MBD8488498.1"/>
    <property type="molecule type" value="Genomic_DNA"/>
</dbReference>
<proteinExistence type="predicted"/>
<dbReference type="InterPro" id="IPR009057">
    <property type="entry name" value="Homeodomain-like_sf"/>
</dbReference>
<name>A0ABR9AI82_9BACT</name>
<dbReference type="SUPFAM" id="SSF46689">
    <property type="entry name" value="Homeodomain-like"/>
    <property type="match status" value="2"/>
</dbReference>
<gene>
    <name evidence="5" type="ORF">IFO69_07045</name>
</gene>
<evidence type="ECO:0000313" key="6">
    <source>
        <dbReference type="Proteomes" id="UP000647133"/>
    </source>
</evidence>
<evidence type="ECO:0000256" key="2">
    <source>
        <dbReference type="ARBA" id="ARBA00023125"/>
    </source>
</evidence>
<dbReference type="PROSITE" id="PS00041">
    <property type="entry name" value="HTH_ARAC_FAMILY_1"/>
    <property type="match status" value="1"/>
</dbReference>